<sequence length="439" mass="48556">MKKKYLALASSILLLSPFVAQTNVQAHTLDELNREKQQLEQETEDVQNKISEKESSLKKLEDEKNELQANVEKLQESINLLLSQLEEQEQKLTEIENKITALIERIEELRIIIEQRTEKLNNQARVIQTEASMTDFVTIVANSESFTDLIGKVGTVNKLITANKEIVVQQEDDKREVEETKAQVEEEKVAAEQLKQEIIISKNNVVAQQDELNVQIGLVLENVALTEQEKSGLESTKAKLTEQTKQISTDIAAEEKRIEEERIAREKAEAERVAREKAEAEKLAQESAEESLVASVTNTPVNITGNNSSGFIRPASGYNSSPYGYRINPVDGGYRMHNGTDIAGSGPIIAAQSGTVETAGFDATYGYHVVINHGTINGKQVKTKYAHMTAGLQVAPGQQVQQGQQIGTMGTTGQSTGVHLHFEVFENGSQVNPLNYISL</sequence>
<dbReference type="InterPro" id="IPR016047">
    <property type="entry name" value="M23ase_b-sheet_dom"/>
</dbReference>
<dbReference type="GO" id="GO:0004222">
    <property type="term" value="F:metalloendopeptidase activity"/>
    <property type="evidence" value="ECO:0007669"/>
    <property type="project" value="TreeGrafter"/>
</dbReference>
<dbReference type="Pfam" id="PF24568">
    <property type="entry name" value="CC_PcsB"/>
    <property type="match status" value="1"/>
</dbReference>
<proteinExistence type="predicted"/>
<dbReference type="PANTHER" id="PTHR21666:SF270">
    <property type="entry name" value="MUREIN HYDROLASE ACTIVATOR ENVC"/>
    <property type="match status" value="1"/>
</dbReference>
<dbReference type="AlphaFoldDB" id="A0A3S9HEG8"/>
<feature type="coiled-coil region" evidence="2">
    <location>
        <begin position="22"/>
        <end position="123"/>
    </location>
</feature>
<dbReference type="Proteomes" id="UP000273326">
    <property type="component" value="Chromosome"/>
</dbReference>
<reference evidence="7" key="1">
    <citation type="submission" date="2018-12" db="EMBL/GenBank/DDBJ databases">
        <title>Complete genome sequencing of Jeotgalibaca sp. H21T32.</title>
        <authorList>
            <person name="Bae J.-W."/>
            <person name="Lee S.-Y."/>
        </authorList>
    </citation>
    <scope>NUCLEOTIDE SEQUENCE [LARGE SCALE GENOMIC DNA]</scope>
    <source>
        <strain evidence="7">H21T32</strain>
    </source>
</reference>
<evidence type="ECO:0000256" key="3">
    <source>
        <dbReference type="SAM" id="SignalP"/>
    </source>
</evidence>
<feature type="signal peptide" evidence="3">
    <location>
        <begin position="1"/>
        <end position="20"/>
    </location>
</feature>
<evidence type="ECO:0000259" key="4">
    <source>
        <dbReference type="Pfam" id="PF01551"/>
    </source>
</evidence>
<name>A0A3S9HEG8_9LACT</name>
<keyword evidence="1 3" id="KW-0732">Signal</keyword>
<accession>A0A3S9HEG8</accession>
<evidence type="ECO:0000313" key="7">
    <source>
        <dbReference type="Proteomes" id="UP000273326"/>
    </source>
</evidence>
<dbReference type="RefSeq" id="WP_126112029.1">
    <property type="nucleotide sequence ID" value="NZ_CP034465.1"/>
</dbReference>
<dbReference type="OrthoDB" id="9805070at2"/>
<gene>
    <name evidence="6" type="ORF">EJN90_13225</name>
</gene>
<dbReference type="InterPro" id="IPR057309">
    <property type="entry name" value="PcsB_CC"/>
</dbReference>
<protein>
    <submittedName>
        <fullName evidence="6">Peptidase M48</fullName>
    </submittedName>
</protein>
<dbReference type="InterPro" id="IPR050570">
    <property type="entry name" value="Cell_wall_metabolism_enzyme"/>
</dbReference>
<evidence type="ECO:0000256" key="2">
    <source>
        <dbReference type="SAM" id="Coils"/>
    </source>
</evidence>
<dbReference type="Gene3D" id="6.10.250.3150">
    <property type="match status" value="1"/>
</dbReference>
<dbReference type="EMBL" id="CP034465">
    <property type="protein sequence ID" value="AZP05533.1"/>
    <property type="molecule type" value="Genomic_DNA"/>
</dbReference>
<dbReference type="Gene3D" id="2.70.70.10">
    <property type="entry name" value="Glucose Permease (Domain IIA)"/>
    <property type="match status" value="1"/>
</dbReference>
<evidence type="ECO:0000259" key="5">
    <source>
        <dbReference type="Pfam" id="PF24568"/>
    </source>
</evidence>
<dbReference type="CDD" id="cd12797">
    <property type="entry name" value="M23_peptidase"/>
    <property type="match status" value="1"/>
</dbReference>
<feature type="domain" description="Peptidoglycan hydrolase PcsB coiled-coil" evidence="5">
    <location>
        <begin position="106"/>
        <end position="179"/>
    </location>
</feature>
<evidence type="ECO:0000256" key="1">
    <source>
        <dbReference type="ARBA" id="ARBA00022729"/>
    </source>
</evidence>
<dbReference type="Pfam" id="PF01551">
    <property type="entry name" value="Peptidase_M23"/>
    <property type="match status" value="1"/>
</dbReference>
<keyword evidence="2" id="KW-0175">Coiled coil</keyword>
<feature type="domain" description="M23ase beta-sheet core" evidence="4">
    <location>
        <begin position="335"/>
        <end position="433"/>
    </location>
</feature>
<dbReference type="InterPro" id="IPR011055">
    <property type="entry name" value="Dup_hybrid_motif"/>
</dbReference>
<dbReference type="SUPFAM" id="SSF51261">
    <property type="entry name" value="Duplicated hybrid motif"/>
    <property type="match status" value="1"/>
</dbReference>
<keyword evidence="7" id="KW-1185">Reference proteome</keyword>
<feature type="coiled-coil region" evidence="2">
    <location>
        <begin position="167"/>
        <end position="290"/>
    </location>
</feature>
<evidence type="ECO:0000313" key="6">
    <source>
        <dbReference type="EMBL" id="AZP05533.1"/>
    </source>
</evidence>
<feature type="chain" id="PRO_5039319905" evidence="3">
    <location>
        <begin position="21"/>
        <end position="439"/>
    </location>
</feature>
<organism evidence="6 7">
    <name type="scientific">Jeotgalibaca ciconiae</name>
    <dbReference type="NCBI Taxonomy" id="2496265"/>
    <lineage>
        <taxon>Bacteria</taxon>
        <taxon>Bacillati</taxon>
        <taxon>Bacillota</taxon>
        <taxon>Bacilli</taxon>
        <taxon>Lactobacillales</taxon>
        <taxon>Carnobacteriaceae</taxon>
        <taxon>Jeotgalibaca</taxon>
    </lineage>
</organism>
<dbReference type="KEGG" id="jeh:EJN90_13225"/>
<dbReference type="PANTHER" id="PTHR21666">
    <property type="entry name" value="PEPTIDASE-RELATED"/>
    <property type="match status" value="1"/>
</dbReference>